<dbReference type="EMBL" id="BOPG01000030">
    <property type="protein sequence ID" value="GIJ57218.1"/>
    <property type="molecule type" value="Genomic_DNA"/>
</dbReference>
<evidence type="ECO:0000256" key="1">
    <source>
        <dbReference type="SAM" id="SignalP"/>
    </source>
</evidence>
<comment type="caution">
    <text evidence="2">The sequence shown here is derived from an EMBL/GenBank/DDBJ whole genome shotgun (WGS) entry which is preliminary data.</text>
</comment>
<protein>
    <recommendedName>
        <fullName evidence="4">Secreted protein</fullName>
    </recommendedName>
</protein>
<gene>
    <name evidence="2" type="ORF">Vau01_047340</name>
</gene>
<feature type="chain" id="PRO_5035194494" description="Secreted protein" evidence="1">
    <location>
        <begin position="28"/>
        <end position="112"/>
    </location>
</feature>
<keyword evidence="1" id="KW-0732">Signal</keyword>
<proteinExistence type="predicted"/>
<evidence type="ECO:0008006" key="4">
    <source>
        <dbReference type="Google" id="ProtNLM"/>
    </source>
</evidence>
<reference evidence="2" key="1">
    <citation type="submission" date="2021-01" db="EMBL/GenBank/DDBJ databases">
        <title>Whole genome shotgun sequence of Virgisporangium aurantiacum NBRC 16421.</title>
        <authorList>
            <person name="Komaki H."/>
            <person name="Tamura T."/>
        </authorList>
    </citation>
    <scope>NUCLEOTIDE SEQUENCE</scope>
    <source>
        <strain evidence="2">NBRC 16421</strain>
    </source>
</reference>
<organism evidence="2 3">
    <name type="scientific">Virgisporangium aurantiacum</name>
    <dbReference type="NCBI Taxonomy" id="175570"/>
    <lineage>
        <taxon>Bacteria</taxon>
        <taxon>Bacillati</taxon>
        <taxon>Actinomycetota</taxon>
        <taxon>Actinomycetes</taxon>
        <taxon>Micromonosporales</taxon>
        <taxon>Micromonosporaceae</taxon>
        <taxon>Virgisporangium</taxon>
    </lineage>
</organism>
<dbReference type="Proteomes" id="UP000612585">
    <property type="component" value="Unassembled WGS sequence"/>
</dbReference>
<accession>A0A8J3Z997</accession>
<evidence type="ECO:0000313" key="3">
    <source>
        <dbReference type="Proteomes" id="UP000612585"/>
    </source>
</evidence>
<feature type="signal peptide" evidence="1">
    <location>
        <begin position="1"/>
        <end position="27"/>
    </location>
</feature>
<keyword evidence="3" id="KW-1185">Reference proteome</keyword>
<sequence length="112" mass="11989">MKLLTRLAVLVAMAAAIVVPISGPAAAGPTCWIEASLDKYGQTAIGGYFRSCTHTDELQPLAMALEIKSCNALGCWWSPLKSGVGTVSVVCEWWMGTLRHSRMPDMKVSCSS</sequence>
<evidence type="ECO:0000313" key="2">
    <source>
        <dbReference type="EMBL" id="GIJ57218.1"/>
    </source>
</evidence>
<dbReference type="RefSeq" id="WP_203996389.1">
    <property type="nucleotide sequence ID" value="NZ_BOPG01000030.1"/>
</dbReference>
<dbReference type="AlphaFoldDB" id="A0A8J3Z997"/>
<name>A0A8J3Z997_9ACTN</name>